<evidence type="ECO:0000256" key="8">
    <source>
        <dbReference type="ARBA" id="ARBA00022723"/>
    </source>
</evidence>
<dbReference type="CDD" id="cd07035">
    <property type="entry name" value="TPP_PYR_POX_like"/>
    <property type="match status" value="1"/>
</dbReference>
<comment type="cofactor">
    <cofactor evidence="14">
        <name>thiamine diphosphate</name>
        <dbReference type="ChEBI" id="CHEBI:58937"/>
    </cofactor>
    <text evidence="14">Binds 1 thiamine pyrophosphate per subunit.</text>
</comment>
<dbReference type="GO" id="GO:0000287">
    <property type="term" value="F:magnesium ion binding"/>
    <property type="evidence" value="ECO:0007669"/>
    <property type="project" value="UniProtKB-UniRule"/>
</dbReference>
<dbReference type="InterPro" id="IPR012846">
    <property type="entry name" value="Acetolactate_synth_lsu"/>
</dbReference>
<keyword evidence="9" id="KW-0274">FAD</keyword>
<evidence type="ECO:0000256" key="3">
    <source>
        <dbReference type="ARBA" id="ARBA00007812"/>
    </source>
</evidence>
<evidence type="ECO:0000256" key="13">
    <source>
        <dbReference type="ARBA" id="ARBA00048670"/>
    </source>
</evidence>
<proteinExistence type="inferred from homology"/>
<evidence type="ECO:0000256" key="9">
    <source>
        <dbReference type="ARBA" id="ARBA00022827"/>
    </source>
</evidence>
<feature type="domain" description="Thiamine pyrophosphate enzyme N-terminal TPP-binding" evidence="17">
    <location>
        <begin position="27"/>
        <end position="140"/>
    </location>
</feature>
<keyword evidence="19" id="KW-1185">Reference proteome</keyword>
<dbReference type="SUPFAM" id="SSF52518">
    <property type="entry name" value="Thiamin diphosphate-binding fold (THDP-binding)"/>
    <property type="match status" value="2"/>
</dbReference>
<dbReference type="FunFam" id="3.40.50.1220:FF:000008">
    <property type="entry name" value="Acetolactate synthase"/>
    <property type="match status" value="1"/>
</dbReference>
<dbReference type="GO" id="GO:0009099">
    <property type="term" value="P:L-valine biosynthetic process"/>
    <property type="evidence" value="ECO:0007669"/>
    <property type="project" value="UniProtKB-UniPathway"/>
</dbReference>
<comment type="pathway">
    <text evidence="1 14">Amino-acid biosynthesis; L-isoleucine biosynthesis; L-isoleucine from 2-oxobutanoate: step 1/4.</text>
</comment>
<dbReference type="NCBIfam" id="TIGR00118">
    <property type="entry name" value="acolac_lg"/>
    <property type="match status" value="1"/>
</dbReference>
<feature type="domain" description="Thiamine pyrophosphate enzyme central" evidence="15">
    <location>
        <begin position="218"/>
        <end position="353"/>
    </location>
</feature>
<dbReference type="FunFam" id="3.40.50.970:FF:000007">
    <property type="entry name" value="Acetolactate synthase"/>
    <property type="match status" value="1"/>
</dbReference>
<dbReference type="GO" id="GO:0005948">
    <property type="term" value="C:acetolactate synthase complex"/>
    <property type="evidence" value="ECO:0007669"/>
    <property type="project" value="TreeGrafter"/>
</dbReference>
<dbReference type="GO" id="GO:0009097">
    <property type="term" value="P:isoleucine biosynthetic process"/>
    <property type="evidence" value="ECO:0007669"/>
    <property type="project" value="UniProtKB-UniPathway"/>
</dbReference>
<dbReference type="InterPro" id="IPR012000">
    <property type="entry name" value="Thiamin_PyroP_enz_cen_dom"/>
</dbReference>
<dbReference type="GO" id="GO:0003984">
    <property type="term" value="F:acetolactate synthase activity"/>
    <property type="evidence" value="ECO:0007669"/>
    <property type="project" value="UniProtKB-EC"/>
</dbReference>
<dbReference type="InterPro" id="IPR000399">
    <property type="entry name" value="TPP-bd_CS"/>
</dbReference>
<evidence type="ECO:0000313" key="19">
    <source>
        <dbReference type="Proteomes" id="UP000557217"/>
    </source>
</evidence>
<accession>A0A840PRG6</accession>
<keyword evidence="11 14" id="KW-0786">Thiamine pyrophosphate</keyword>
<dbReference type="Pfam" id="PF02775">
    <property type="entry name" value="TPP_enzyme_C"/>
    <property type="match status" value="1"/>
</dbReference>
<dbReference type="Gene3D" id="3.40.50.1220">
    <property type="entry name" value="TPP-binding domain"/>
    <property type="match status" value="1"/>
</dbReference>
<dbReference type="UniPathway" id="UPA00049">
    <property type="reaction ID" value="UER00059"/>
</dbReference>
<dbReference type="EMBL" id="JACHGZ010000008">
    <property type="protein sequence ID" value="MBB5148593.1"/>
    <property type="molecule type" value="Genomic_DNA"/>
</dbReference>
<dbReference type="PANTHER" id="PTHR18968">
    <property type="entry name" value="THIAMINE PYROPHOSPHATE ENZYMES"/>
    <property type="match status" value="1"/>
</dbReference>
<keyword evidence="7 14" id="KW-0808">Transferase</keyword>
<dbReference type="Pfam" id="PF00205">
    <property type="entry name" value="TPP_enzyme_M"/>
    <property type="match status" value="1"/>
</dbReference>
<dbReference type="InterPro" id="IPR029035">
    <property type="entry name" value="DHS-like_NAD/FAD-binding_dom"/>
</dbReference>
<organism evidence="18 19">
    <name type="scientific">Ureibacillus thermosphaericus</name>
    <dbReference type="NCBI Taxonomy" id="51173"/>
    <lineage>
        <taxon>Bacteria</taxon>
        <taxon>Bacillati</taxon>
        <taxon>Bacillota</taxon>
        <taxon>Bacilli</taxon>
        <taxon>Bacillales</taxon>
        <taxon>Caryophanaceae</taxon>
        <taxon>Ureibacillus</taxon>
    </lineage>
</organism>
<dbReference type="PROSITE" id="PS00187">
    <property type="entry name" value="TPP_ENZYMES"/>
    <property type="match status" value="1"/>
</dbReference>
<comment type="cofactor">
    <cofactor evidence="14">
        <name>Mg(2+)</name>
        <dbReference type="ChEBI" id="CHEBI:18420"/>
    </cofactor>
    <text evidence="14">Binds 1 Mg(2+) ion per subunit.</text>
</comment>
<dbReference type="InterPro" id="IPR012001">
    <property type="entry name" value="Thiamin_PyroP_enz_TPP-bd_dom"/>
</dbReference>
<evidence type="ECO:0000259" key="16">
    <source>
        <dbReference type="Pfam" id="PF02775"/>
    </source>
</evidence>
<dbReference type="EC" id="2.2.1.6" evidence="4 14"/>
<keyword evidence="5 14" id="KW-0028">Amino-acid biosynthesis</keyword>
<evidence type="ECO:0000259" key="17">
    <source>
        <dbReference type="Pfam" id="PF02776"/>
    </source>
</evidence>
<dbReference type="UniPathway" id="UPA00047">
    <property type="reaction ID" value="UER00055"/>
</dbReference>
<dbReference type="InterPro" id="IPR039368">
    <property type="entry name" value="AHAS_TPP"/>
</dbReference>
<evidence type="ECO:0000259" key="15">
    <source>
        <dbReference type="Pfam" id="PF00205"/>
    </source>
</evidence>
<reference evidence="18 19" key="1">
    <citation type="submission" date="2020-08" db="EMBL/GenBank/DDBJ databases">
        <title>Genomic Encyclopedia of Type Strains, Phase IV (KMG-IV): sequencing the most valuable type-strain genomes for metagenomic binning, comparative biology and taxonomic classification.</title>
        <authorList>
            <person name="Goeker M."/>
        </authorList>
    </citation>
    <scope>NUCLEOTIDE SEQUENCE [LARGE SCALE GENOMIC DNA]</scope>
    <source>
        <strain evidence="18 19">DSM 10633</strain>
    </source>
</reference>
<dbReference type="RefSeq" id="WP_168412116.1">
    <property type="nucleotide sequence ID" value="NZ_JAAXPW010000008.1"/>
</dbReference>
<dbReference type="FunFam" id="3.40.50.970:FF:000016">
    <property type="entry name" value="Acetolactate synthase"/>
    <property type="match status" value="1"/>
</dbReference>
<dbReference type="PANTHER" id="PTHR18968:SF13">
    <property type="entry name" value="ACETOLACTATE SYNTHASE CATALYTIC SUBUNIT, MITOCHONDRIAL"/>
    <property type="match status" value="1"/>
</dbReference>
<keyword evidence="12 14" id="KW-0100">Branched-chain amino acid biosynthesis</keyword>
<evidence type="ECO:0000256" key="12">
    <source>
        <dbReference type="ARBA" id="ARBA00023304"/>
    </source>
</evidence>
<sequence>MTANASTNAKIDATPAEMQKIENKPKNGAEILIQALQEQGVDIVFGYPGGAVLHLYDAMYKNPIRHILTRHEQGAIHAAEGYARVLNKPGVVIATSGPGATNLVTGITDAMIDSIPLVIFTGQVATNVIGSDAFQEADIIGITTPITKHNYQVQDVNDIPRIVKEAFHIANTGRKGPVLIDLPKNISNAIFDESKANVPDEVYLPGYQPTYKPNYLQIQKAIQAISEAKKPVVLVGAGVLFANASEELVEFVEKYKLPVVTTLLGLGSIPGNHELNYGMGGMHGAVVANNAITESDLIINIGSRFDDRLTGDTSRFAPKAKIIHIDIDPAEIGKNIRTDIPIVADAKEALKSLLKNDFKAPDTAGWIDYLNNMRTEYPYWYVEDEKEMLPQQVIEMIHTITNGDAIVTTDVGQHQMWTAQYYLQNHSHQWVTSGGLGTMGFGFPAAIGAQFAKPDKKVISIVGDAGFQMTAQELALLKEFNLPVKVIIINNAALGMVRQWQELFYESRYSQSLMPVQPDFVKLAEAYGLKGYCIRNMDEAEKILTEAINSDEPVVVDCRVKQLENVYPMVPSGKALHEMVGVKRI</sequence>
<dbReference type="SUPFAM" id="SSF52467">
    <property type="entry name" value="DHS-like NAD/FAD-binding domain"/>
    <property type="match status" value="1"/>
</dbReference>
<gene>
    <name evidence="18" type="ORF">HNR36_000979</name>
</gene>
<evidence type="ECO:0000256" key="11">
    <source>
        <dbReference type="ARBA" id="ARBA00023052"/>
    </source>
</evidence>
<dbReference type="AlphaFoldDB" id="A0A840PRG6"/>
<name>A0A840PRG6_URETH</name>
<evidence type="ECO:0000256" key="4">
    <source>
        <dbReference type="ARBA" id="ARBA00013145"/>
    </source>
</evidence>
<comment type="caution">
    <text evidence="18">The sequence shown here is derived from an EMBL/GenBank/DDBJ whole genome shotgun (WGS) entry which is preliminary data.</text>
</comment>
<dbReference type="Gene3D" id="3.40.50.970">
    <property type="match status" value="2"/>
</dbReference>
<keyword evidence="6" id="KW-0285">Flavoprotein</keyword>
<dbReference type="Pfam" id="PF02776">
    <property type="entry name" value="TPP_enzyme_N"/>
    <property type="match status" value="1"/>
</dbReference>
<evidence type="ECO:0000313" key="18">
    <source>
        <dbReference type="EMBL" id="MBB5148593.1"/>
    </source>
</evidence>
<evidence type="ECO:0000256" key="5">
    <source>
        <dbReference type="ARBA" id="ARBA00022605"/>
    </source>
</evidence>
<dbReference type="GO" id="GO:0050660">
    <property type="term" value="F:flavin adenine dinucleotide binding"/>
    <property type="evidence" value="ECO:0007669"/>
    <property type="project" value="InterPro"/>
</dbReference>
<comment type="similarity">
    <text evidence="3 14">Belongs to the TPP enzyme family.</text>
</comment>
<evidence type="ECO:0000256" key="7">
    <source>
        <dbReference type="ARBA" id="ARBA00022679"/>
    </source>
</evidence>
<evidence type="ECO:0000256" key="2">
    <source>
        <dbReference type="ARBA" id="ARBA00005025"/>
    </source>
</evidence>
<keyword evidence="10 14" id="KW-0460">Magnesium</keyword>
<keyword evidence="8 14" id="KW-0479">Metal-binding</keyword>
<dbReference type="CDD" id="cd02015">
    <property type="entry name" value="TPP_AHAS"/>
    <property type="match status" value="1"/>
</dbReference>
<dbReference type="InterPro" id="IPR011766">
    <property type="entry name" value="TPP_enzyme_TPP-bd"/>
</dbReference>
<evidence type="ECO:0000256" key="14">
    <source>
        <dbReference type="RuleBase" id="RU003591"/>
    </source>
</evidence>
<feature type="domain" description="Thiamine pyrophosphate enzyme TPP-binding" evidence="16">
    <location>
        <begin position="410"/>
        <end position="558"/>
    </location>
</feature>
<dbReference type="InterPro" id="IPR029061">
    <property type="entry name" value="THDP-binding"/>
</dbReference>
<dbReference type="InterPro" id="IPR045229">
    <property type="entry name" value="TPP_enz"/>
</dbReference>
<evidence type="ECO:0000256" key="1">
    <source>
        <dbReference type="ARBA" id="ARBA00004974"/>
    </source>
</evidence>
<comment type="catalytic activity">
    <reaction evidence="13 14">
        <text>2 pyruvate + H(+) = (2S)-2-acetolactate + CO2</text>
        <dbReference type="Rhea" id="RHEA:25249"/>
        <dbReference type="ChEBI" id="CHEBI:15361"/>
        <dbReference type="ChEBI" id="CHEBI:15378"/>
        <dbReference type="ChEBI" id="CHEBI:16526"/>
        <dbReference type="ChEBI" id="CHEBI:58476"/>
        <dbReference type="EC" id="2.2.1.6"/>
    </reaction>
</comment>
<comment type="pathway">
    <text evidence="2 14">Amino-acid biosynthesis; L-valine biosynthesis; L-valine from pyruvate: step 1/4.</text>
</comment>
<dbReference type="GO" id="GO:0030976">
    <property type="term" value="F:thiamine pyrophosphate binding"/>
    <property type="evidence" value="ECO:0007669"/>
    <property type="project" value="UniProtKB-UniRule"/>
</dbReference>
<protein>
    <recommendedName>
        <fullName evidence="4 14">Acetolactate synthase</fullName>
        <ecNumber evidence="4 14">2.2.1.6</ecNumber>
    </recommendedName>
</protein>
<evidence type="ECO:0000256" key="6">
    <source>
        <dbReference type="ARBA" id="ARBA00022630"/>
    </source>
</evidence>
<evidence type="ECO:0000256" key="10">
    <source>
        <dbReference type="ARBA" id="ARBA00022842"/>
    </source>
</evidence>
<dbReference type="Proteomes" id="UP000557217">
    <property type="component" value="Unassembled WGS sequence"/>
</dbReference>